<reference evidence="1" key="1">
    <citation type="submission" date="2021-06" db="EMBL/GenBank/DDBJ databases">
        <authorList>
            <person name="Kallberg Y."/>
            <person name="Tangrot J."/>
            <person name="Rosling A."/>
        </authorList>
    </citation>
    <scope>NUCLEOTIDE SEQUENCE</scope>
    <source>
        <strain evidence="1">UK204</strain>
    </source>
</reference>
<sequence>MPSISKYIRNLKNKSFDVETAFAIYVWVGCNDLDSGNGLDAFDSSLSYSLIIDLSTVNASLVNNLILMLFQLLYLLSAT</sequence>
<comment type="caution">
    <text evidence="1">The sequence shown here is derived from an EMBL/GenBank/DDBJ whole genome shotgun (WGS) entry which is preliminary data.</text>
</comment>
<organism evidence="1 2">
    <name type="scientific">Funneliformis caledonium</name>
    <dbReference type="NCBI Taxonomy" id="1117310"/>
    <lineage>
        <taxon>Eukaryota</taxon>
        <taxon>Fungi</taxon>
        <taxon>Fungi incertae sedis</taxon>
        <taxon>Mucoromycota</taxon>
        <taxon>Glomeromycotina</taxon>
        <taxon>Glomeromycetes</taxon>
        <taxon>Glomerales</taxon>
        <taxon>Glomeraceae</taxon>
        <taxon>Funneliformis</taxon>
    </lineage>
</organism>
<dbReference type="Proteomes" id="UP000789570">
    <property type="component" value="Unassembled WGS sequence"/>
</dbReference>
<proteinExistence type="predicted"/>
<dbReference type="AlphaFoldDB" id="A0A9N9AD29"/>
<dbReference type="EMBL" id="CAJVPQ010000991">
    <property type="protein sequence ID" value="CAG8525249.1"/>
    <property type="molecule type" value="Genomic_DNA"/>
</dbReference>
<name>A0A9N9AD29_9GLOM</name>
<gene>
    <name evidence="1" type="ORF">FCALED_LOCUS4904</name>
</gene>
<keyword evidence="2" id="KW-1185">Reference proteome</keyword>
<accession>A0A9N9AD29</accession>
<evidence type="ECO:0000313" key="1">
    <source>
        <dbReference type="EMBL" id="CAG8525249.1"/>
    </source>
</evidence>
<dbReference type="PROSITE" id="PS51257">
    <property type="entry name" value="PROKAR_LIPOPROTEIN"/>
    <property type="match status" value="1"/>
</dbReference>
<protein>
    <submittedName>
        <fullName evidence="1">4452_t:CDS:1</fullName>
    </submittedName>
</protein>
<evidence type="ECO:0000313" key="2">
    <source>
        <dbReference type="Proteomes" id="UP000789570"/>
    </source>
</evidence>